<name>A0A4V2FRA0_PSEST</name>
<keyword evidence="3" id="KW-0804">Transcription</keyword>
<dbReference type="AlphaFoldDB" id="A0A4V2FRA0"/>
<dbReference type="GO" id="GO:0003700">
    <property type="term" value="F:DNA-binding transcription factor activity"/>
    <property type="evidence" value="ECO:0007669"/>
    <property type="project" value="TreeGrafter"/>
</dbReference>
<dbReference type="PANTHER" id="PTHR30055:SF200">
    <property type="entry name" value="HTH-TYPE TRANSCRIPTIONAL REPRESSOR BDCR"/>
    <property type="match status" value="1"/>
</dbReference>
<keyword evidence="7" id="KW-1185">Reference proteome</keyword>
<evidence type="ECO:0000256" key="2">
    <source>
        <dbReference type="ARBA" id="ARBA00023125"/>
    </source>
</evidence>
<dbReference type="OrthoDB" id="4214267at2"/>
<evidence type="ECO:0000256" key="3">
    <source>
        <dbReference type="ARBA" id="ARBA00023163"/>
    </source>
</evidence>
<protein>
    <submittedName>
        <fullName evidence="6">TetR family transcriptional regulator</fullName>
    </submittedName>
</protein>
<dbReference type="SUPFAM" id="SSF46689">
    <property type="entry name" value="Homeodomain-like"/>
    <property type="match status" value="1"/>
</dbReference>
<dbReference type="PANTHER" id="PTHR30055">
    <property type="entry name" value="HTH-TYPE TRANSCRIPTIONAL REGULATOR RUTR"/>
    <property type="match status" value="1"/>
</dbReference>
<feature type="DNA-binding region" description="H-T-H motif" evidence="4">
    <location>
        <begin position="32"/>
        <end position="51"/>
    </location>
</feature>
<keyword evidence="1" id="KW-0805">Transcription regulation</keyword>
<gene>
    <name evidence="6" type="ORF">EV383_4746</name>
</gene>
<accession>A0A4V2FRA0</accession>
<keyword evidence="2 4" id="KW-0238">DNA-binding</keyword>
<sequence length="194" mass="21099">MQDGEQPLTRAGRRVLNAASGLFYESGINPVGVASIAETAGVTKKTLYDCFGSKDALVVQYLRSRHRRWWEHLEQRLAETREPRPLALFDAYFDHPELDSSRGCAFLNAAAELAADHPALAIVREHKRAVRGRLGELVGEACPGAATGEADDLSETLFLLMEGATAQLRLGDPGHVRAARRLAAEQLGRLAATP</sequence>
<evidence type="ECO:0000256" key="1">
    <source>
        <dbReference type="ARBA" id="ARBA00023015"/>
    </source>
</evidence>
<evidence type="ECO:0000256" key="4">
    <source>
        <dbReference type="PROSITE-ProRule" id="PRU00335"/>
    </source>
</evidence>
<dbReference type="InterPro" id="IPR001647">
    <property type="entry name" value="HTH_TetR"/>
</dbReference>
<dbReference type="RefSeq" id="WP_130291915.1">
    <property type="nucleotide sequence ID" value="NZ_SHKL01000001.1"/>
</dbReference>
<proteinExistence type="predicted"/>
<evidence type="ECO:0000259" key="5">
    <source>
        <dbReference type="PROSITE" id="PS50977"/>
    </source>
</evidence>
<dbReference type="Pfam" id="PF00440">
    <property type="entry name" value="TetR_N"/>
    <property type="match status" value="1"/>
</dbReference>
<dbReference type="EMBL" id="SHKL01000001">
    <property type="protein sequence ID" value="RZT87820.1"/>
    <property type="molecule type" value="Genomic_DNA"/>
</dbReference>
<evidence type="ECO:0000313" key="7">
    <source>
        <dbReference type="Proteomes" id="UP000291591"/>
    </source>
</evidence>
<dbReference type="InterPro" id="IPR011075">
    <property type="entry name" value="TetR_C"/>
</dbReference>
<dbReference type="InterPro" id="IPR036271">
    <property type="entry name" value="Tet_transcr_reg_TetR-rel_C_sf"/>
</dbReference>
<dbReference type="PRINTS" id="PR00455">
    <property type="entry name" value="HTHTETR"/>
</dbReference>
<dbReference type="Pfam" id="PF16925">
    <property type="entry name" value="TetR_C_13"/>
    <property type="match status" value="1"/>
</dbReference>
<comment type="caution">
    <text evidence="6">The sequence shown here is derived from an EMBL/GenBank/DDBJ whole genome shotgun (WGS) entry which is preliminary data.</text>
</comment>
<evidence type="ECO:0000313" key="6">
    <source>
        <dbReference type="EMBL" id="RZT87820.1"/>
    </source>
</evidence>
<reference evidence="6 7" key="1">
    <citation type="submission" date="2019-02" db="EMBL/GenBank/DDBJ databases">
        <title>Sequencing the genomes of 1000 actinobacteria strains.</title>
        <authorList>
            <person name="Klenk H.-P."/>
        </authorList>
    </citation>
    <scope>NUCLEOTIDE SEQUENCE [LARGE SCALE GENOMIC DNA]</scope>
    <source>
        <strain evidence="6 7">DSM 45779</strain>
    </source>
</reference>
<organism evidence="6 7">
    <name type="scientific">Pseudonocardia sediminis</name>
    <dbReference type="NCBI Taxonomy" id="1397368"/>
    <lineage>
        <taxon>Bacteria</taxon>
        <taxon>Bacillati</taxon>
        <taxon>Actinomycetota</taxon>
        <taxon>Actinomycetes</taxon>
        <taxon>Pseudonocardiales</taxon>
        <taxon>Pseudonocardiaceae</taxon>
        <taxon>Pseudonocardia</taxon>
    </lineage>
</organism>
<dbReference type="PROSITE" id="PS50977">
    <property type="entry name" value="HTH_TETR_2"/>
    <property type="match status" value="1"/>
</dbReference>
<feature type="domain" description="HTH tetR-type" evidence="5">
    <location>
        <begin position="9"/>
        <end position="69"/>
    </location>
</feature>
<dbReference type="GO" id="GO:0000976">
    <property type="term" value="F:transcription cis-regulatory region binding"/>
    <property type="evidence" value="ECO:0007669"/>
    <property type="project" value="TreeGrafter"/>
</dbReference>
<dbReference type="InterPro" id="IPR050109">
    <property type="entry name" value="HTH-type_TetR-like_transc_reg"/>
</dbReference>
<dbReference type="InterPro" id="IPR009057">
    <property type="entry name" value="Homeodomain-like_sf"/>
</dbReference>
<dbReference type="Proteomes" id="UP000291591">
    <property type="component" value="Unassembled WGS sequence"/>
</dbReference>
<dbReference type="SUPFAM" id="SSF48498">
    <property type="entry name" value="Tetracyclin repressor-like, C-terminal domain"/>
    <property type="match status" value="1"/>
</dbReference>
<dbReference type="Gene3D" id="1.10.357.10">
    <property type="entry name" value="Tetracycline Repressor, domain 2"/>
    <property type="match status" value="1"/>
</dbReference>